<dbReference type="SUPFAM" id="SSF53271">
    <property type="entry name" value="PRTase-like"/>
    <property type="match status" value="1"/>
</dbReference>
<dbReference type="PANTHER" id="PTHR47505">
    <property type="entry name" value="DNA UTILIZATION PROTEIN YHGH"/>
    <property type="match status" value="1"/>
</dbReference>
<evidence type="ECO:0000259" key="2">
    <source>
        <dbReference type="Pfam" id="PF00156"/>
    </source>
</evidence>
<dbReference type="RefSeq" id="WP_067855478.1">
    <property type="nucleotide sequence ID" value="NZ_CP011502.1"/>
</dbReference>
<feature type="domain" description="Phosphoribosyltransferase" evidence="2">
    <location>
        <begin position="169"/>
        <end position="216"/>
    </location>
</feature>
<dbReference type="InterPro" id="IPR051910">
    <property type="entry name" value="ComF/GntX_DNA_util-trans"/>
</dbReference>
<dbReference type="AlphaFoldDB" id="A0A0U4AUQ7"/>
<sequence length="220" mass="22578">MDSWLAAADLALGAACAGCGRVALDLCPRCRAALRPDPRRVVGAPVPVVAAGEHDGVLREVVLAWKRRGHTRLTPVLGALLAASVCALGPGDRVVLVPVPTTRRSRRRRGGDLVGQAARHAAQVLGDVGLPAVVVPALAIERQPRDQVGLGARDRRANLDGALRRSRRAVPGTDDVVLVDDVVTTGATLAEAVRVLAAAGTSVLGAAVAAARPAPTTARS</sequence>
<comment type="similarity">
    <text evidence="1">Belongs to the ComF/GntX family.</text>
</comment>
<dbReference type="InterPro" id="IPR029057">
    <property type="entry name" value="PRTase-like"/>
</dbReference>
<organism evidence="3 4">
    <name type="scientific">Aeromicrobium erythreum</name>
    <dbReference type="NCBI Taxonomy" id="2041"/>
    <lineage>
        <taxon>Bacteria</taxon>
        <taxon>Bacillati</taxon>
        <taxon>Actinomycetota</taxon>
        <taxon>Actinomycetes</taxon>
        <taxon>Propionibacteriales</taxon>
        <taxon>Nocardioidaceae</taxon>
        <taxon>Aeromicrobium</taxon>
    </lineage>
</organism>
<accession>A0A0U4AUQ7</accession>
<dbReference type="PATRIC" id="fig|2041.4.peg.1049"/>
<dbReference type="Pfam" id="PF00156">
    <property type="entry name" value="Pribosyltran"/>
    <property type="match status" value="1"/>
</dbReference>
<gene>
    <name evidence="3" type="ORF">AERYTH_05060</name>
</gene>
<reference evidence="3 4" key="1">
    <citation type="journal article" date="1991" name="Int. J. Syst. Bacteriol.">
        <title>Description of the erythromycin-producing bacterium Arthrobacter sp. strain NRRL B-3381 as Aeromicrobium erythreum gen. nov., sp. nov.</title>
        <authorList>
            <person name="Miller E.S."/>
            <person name="Woese C.R."/>
            <person name="Brenner S."/>
        </authorList>
    </citation>
    <scope>NUCLEOTIDE SEQUENCE [LARGE SCALE GENOMIC DNA]</scope>
    <source>
        <strain evidence="3 4">AR18</strain>
    </source>
</reference>
<evidence type="ECO:0000256" key="1">
    <source>
        <dbReference type="ARBA" id="ARBA00008007"/>
    </source>
</evidence>
<dbReference type="STRING" id="2041.AERYTH_05060"/>
<protein>
    <recommendedName>
        <fullName evidence="2">Phosphoribosyltransferase domain-containing protein</fullName>
    </recommendedName>
</protein>
<dbReference type="InterPro" id="IPR000836">
    <property type="entry name" value="PRTase_dom"/>
</dbReference>
<name>A0A0U4AUQ7_9ACTN</name>
<dbReference type="PANTHER" id="PTHR47505:SF1">
    <property type="entry name" value="DNA UTILIZATION PROTEIN YHGH"/>
    <property type="match status" value="1"/>
</dbReference>
<evidence type="ECO:0000313" key="3">
    <source>
        <dbReference type="EMBL" id="ALX04112.1"/>
    </source>
</evidence>
<evidence type="ECO:0000313" key="4">
    <source>
        <dbReference type="Proteomes" id="UP000067689"/>
    </source>
</evidence>
<dbReference type="Proteomes" id="UP000067689">
    <property type="component" value="Chromosome"/>
</dbReference>
<dbReference type="EMBL" id="CP011502">
    <property type="protein sequence ID" value="ALX04112.1"/>
    <property type="molecule type" value="Genomic_DNA"/>
</dbReference>
<dbReference type="Gene3D" id="3.40.50.2020">
    <property type="match status" value="1"/>
</dbReference>
<dbReference type="KEGG" id="aer:AERYTH_05060"/>
<keyword evidence="4" id="KW-1185">Reference proteome</keyword>
<proteinExistence type="inferred from homology"/>
<dbReference type="OrthoDB" id="5244859at2"/>